<evidence type="ECO:0000259" key="5">
    <source>
        <dbReference type="Pfam" id="PF06803"/>
    </source>
</evidence>
<evidence type="ECO:0000313" key="9">
    <source>
        <dbReference type="Proteomes" id="UP000075288"/>
    </source>
</evidence>
<dbReference type="AlphaFoldDB" id="A0A0C5CDL7"/>
<organism evidence="7 9">
    <name type="scientific">Heyndrickxia coagulans</name>
    <name type="common">Weizmannia coagulans</name>
    <dbReference type="NCBI Taxonomy" id="1398"/>
    <lineage>
        <taxon>Bacteria</taxon>
        <taxon>Bacillati</taxon>
        <taxon>Bacillota</taxon>
        <taxon>Bacilli</taxon>
        <taxon>Bacillales</taxon>
        <taxon>Bacillaceae</taxon>
        <taxon>Heyndrickxia</taxon>
    </lineage>
</organism>
<reference evidence="7 9" key="3">
    <citation type="submission" date="2016-01" db="EMBL/GenBank/DDBJ databases">
        <title>Genome Sequences of Twelve Sporeforming Bacillus Species Isolated from Foods.</title>
        <authorList>
            <person name="Berendsen E.M."/>
            <person name="Wells-Bennik M.H."/>
            <person name="Krawcyk A.O."/>
            <person name="De Jong A."/>
            <person name="Holsappel S."/>
            <person name="Eijlander R.T."/>
            <person name="Kuipers O.P."/>
        </authorList>
    </citation>
    <scope>NUCLEOTIDE SEQUENCE [LARGE SCALE GENOMIC DNA]</scope>
    <source>
        <strain evidence="7 9">B4098</strain>
    </source>
</reference>
<dbReference type="EMBL" id="LQYG01000018">
    <property type="protein sequence ID" value="KYC65250.1"/>
    <property type="molecule type" value="Genomic_DNA"/>
</dbReference>
<dbReference type="GO" id="GO:0012505">
    <property type="term" value="C:endomembrane system"/>
    <property type="evidence" value="ECO:0007669"/>
    <property type="project" value="UniProtKB-SubCell"/>
</dbReference>
<evidence type="ECO:0000313" key="6">
    <source>
        <dbReference type="EMBL" id="AJO23605.1"/>
    </source>
</evidence>
<dbReference type="Proteomes" id="UP000032024">
    <property type="component" value="Chromosome"/>
</dbReference>
<name>A0A0C5CDL7_HEYCO</name>
<dbReference type="Proteomes" id="UP000075288">
    <property type="component" value="Unassembled WGS sequence"/>
</dbReference>
<gene>
    <name evidence="7" type="ORF">B4098_0203</name>
    <name evidence="6" type="ORF">SB48_HM08orf04485</name>
</gene>
<keyword evidence="8" id="KW-1185">Reference proteome</keyword>
<evidence type="ECO:0000256" key="1">
    <source>
        <dbReference type="ARBA" id="ARBA00004127"/>
    </source>
</evidence>
<evidence type="ECO:0000313" key="8">
    <source>
        <dbReference type="Proteomes" id="UP000032024"/>
    </source>
</evidence>
<sequence>MFFLVTQWKNKREKDMKEVKQMAKNFLLAKAAGWLFRSKAKQYLNDRKKTGDLVNRAEKKALSNKITLANMWSKIRVLFQLVRAWAKGEYRTVPYRTILMIVIGLIYFVSPIDIIPDFLAGAGLVDDTAVLAFLLTQVTPDLEKFLQWKNKRDKS</sequence>
<protein>
    <recommendedName>
        <fullName evidence="5">DUF1232 domain-containing protein</fullName>
    </recommendedName>
</protein>
<comment type="subcellular location">
    <subcellularLocation>
        <location evidence="1">Endomembrane system</location>
        <topology evidence="1">Multi-pass membrane protein</topology>
    </subcellularLocation>
</comment>
<proteinExistence type="predicted"/>
<reference evidence="8" key="2">
    <citation type="submission" date="2015-01" db="EMBL/GenBank/DDBJ databases">
        <title>Comparative genome analysis of Bacillus coagulans HM-08, Clostridium butyricum HM-68, Bacillus subtilis HM-66 and Bacillus paralicheniformis BL-09.</title>
        <authorList>
            <person name="Zhang H."/>
        </authorList>
    </citation>
    <scope>NUCLEOTIDE SEQUENCE [LARGE SCALE GENOMIC DNA]</scope>
    <source>
        <strain evidence="8">HM-08</strain>
    </source>
</reference>
<evidence type="ECO:0000256" key="4">
    <source>
        <dbReference type="ARBA" id="ARBA00023136"/>
    </source>
</evidence>
<keyword evidence="2" id="KW-0812">Transmembrane</keyword>
<keyword evidence="4" id="KW-0472">Membrane</keyword>
<evidence type="ECO:0000256" key="3">
    <source>
        <dbReference type="ARBA" id="ARBA00022989"/>
    </source>
</evidence>
<evidence type="ECO:0000313" key="7">
    <source>
        <dbReference type="EMBL" id="KYC65250.1"/>
    </source>
</evidence>
<accession>A0A0C5CDL7</accession>
<keyword evidence="3" id="KW-1133">Transmembrane helix</keyword>
<reference evidence="6" key="1">
    <citation type="submission" date="2015-01" db="EMBL/GenBank/DDBJ databases">
        <title>Comparative genome analysis of Bacillus coagulans HM-08, Clostridium butyricum HM-68, Bacillus subtilis HM-66 and Bacillus licheniformis BL-09.</title>
        <authorList>
            <person name="Zhang H."/>
        </authorList>
    </citation>
    <scope>NUCLEOTIDE SEQUENCE [LARGE SCALE GENOMIC DNA]</scope>
    <source>
        <strain evidence="6">HM-08</strain>
    </source>
</reference>
<dbReference type="InterPro" id="IPR010652">
    <property type="entry name" value="DUF1232"/>
</dbReference>
<feature type="domain" description="DUF1232" evidence="5">
    <location>
        <begin position="97"/>
        <end position="133"/>
    </location>
</feature>
<dbReference type="Pfam" id="PF06803">
    <property type="entry name" value="DUF1232"/>
    <property type="match status" value="1"/>
</dbReference>
<dbReference type="PATRIC" id="fig|1398.18.peg.2789"/>
<evidence type="ECO:0000256" key="2">
    <source>
        <dbReference type="ARBA" id="ARBA00022692"/>
    </source>
</evidence>
<dbReference type="EMBL" id="CP010525">
    <property type="protein sequence ID" value="AJO23605.1"/>
    <property type="molecule type" value="Genomic_DNA"/>
</dbReference>